<dbReference type="KEGG" id="dmm:dnm_010160"/>
<evidence type="ECO:0000313" key="2">
    <source>
        <dbReference type="EMBL" id="QTA85012.1"/>
    </source>
</evidence>
<sequence length="44" mass="4970">MSGGRRFPKGQISRISGSHNPGTDRFHILVSNNFRTLRHPLNPL</sequence>
<dbReference type="Proteomes" id="UP000663722">
    <property type="component" value="Chromosome"/>
</dbReference>
<evidence type="ECO:0000256" key="1">
    <source>
        <dbReference type="SAM" id="MobiDB-lite"/>
    </source>
</evidence>
<organism evidence="2 3">
    <name type="scientific">Desulfonema magnum</name>
    <dbReference type="NCBI Taxonomy" id="45655"/>
    <lineage>
        <taxon>Bacteria</taxon>
        <taxon>Pseudomonadati</taxon>
        <taxon>Thermodesulfobacteriota</taxon>
        <taxon>Desulfobacteria</taxon>
        <taxon>Desulfobacterales</taxon>
        <taxon>Desulfococcaceae</taxon>
        <taxon>Desulfonema</taxon>
    </lineage>
</organism>
<protein>
    <submittedName>
        <fullName evidence="2">Uncharacterized protein</fullName>
    </submittedName>
</protein>
<dbReference type="AlphaFoldDB" id="A0A975BGC7"/>
<proteinExistence type="predicted"/>
<gene>
    <name evidence="2" type="ORF">dnm_010160</name>
</gene>
<feature type="region of interest" description="Disordered" evidence="1">
    <location>
        <begin position="1"/>
        <end position="24"/>
    </location>
</feature>
<evidence type="ECO:0000313" key="3">
    <source>
        <dbReference type="Proteomes" id="UP000663722"/>
    </source>
</evidence>
<reference evidence="2" key="1">
    <citation type="journal article" date="2021" name="Microb. Physiol.">
        <title>Proteogenomic Insights into the Physiology of Marine, Sulfate-Reducing, Filamentous Desulfonema limicola and Desulfonema magnum.</title>
        <authorList>
            <person name="Schnaars V."/>
            <person name="Wohlbrand L."/>
            <person name="Scheve S."/>
            <person name="Hinrichs C."/>
            <person name="Reinhardt R."/>
            <person name="Rabus R."/>
        </authorList>
    </citation>
    <scope>NUCLEOTIDE SEQUENCE</scope>
    <source>
        <strain evidence="2">4be13</strain>
    </source>
</reference>
<dbReference type="EMBL" id="CP061800">
    <property type="protein sequence ID" value="QTA85012.1"/>
    <property type="molecule type" value="Genomic_DNA"/>
</dbReference>
<name>A0A975BGC7_9BACT</name>
<keyword evidence="3" id="KW-1185">Reference proteome</keyword>
<accession>A0A975BGC7</accession>